<proteinExistence type="predicted"/>
<protein>
    <submittedName>
        <fullName evidence="1">Uncharacterized protein</fullName>
    </submittedName>
</protein>
<name>A0A3B8G4T4_9CAUD</name>
<dbReference type="Proteomes" id="UP000221450">
    <property type="component" value="Segment"/>
</dbReference>
<gene>
    <name evidence="1" type="ORF">PP81_gp05</name>
</gene>
<evidence type="ECO:0000313" key="1">
    <source>
        <dbReference type="EMBL" id="AYM47376.1"/>
    </source>
</evidence>
<dbReference type="EMBL" id="KY124276">
    <property type="protein sequence ID" value="AYM47376.1"/>
    <property type="molecule type" value="Genomic_DNA"/>
</dbReference>
<sequence length="25" mass="2760">MQSALQNATIREAIQSVINNRLASM</sequence>
<evidence type="ECO:0000313" key="2">
    <source>
        <dbReference type="Proteomes" id="UP000221450"/>
    </source>
</evidence>
<reference evidence="1 2" key="1">
    <citation type="submission" date="2016-11" db="EMBL/GenBank/DDBJ databases">
        <authorList>
            <person name="Shneider M.M."/>
            <person name="Kabanova A.P."/>
            <person name="Vo T.N.H."/>
            <person name="Samarov N.I."/>
            <person name="Korzhenkov A.A."/>
            <person name="Toshchakov S.V."/>
            <person name="Miroshnikov K.K."/>
            <person name="Ignatov A.N."/>
            <person name="Kulikov E.E."/>
            <person name="Miroshnkov K.A."/>
        </authorList>
    </citation>
    <scope>NUCLEOTIDE SEQUENCE [LARGE SCALE GENOMIC DNA]</scope>
</reference>
<organism evidence="1 2">
    <name type="scientific">Pectobacterium phage PP81</name>
    <dbReference type="NCBI Taxonomy" id="1927014"/>
    <lineage>
        <taxon>Viruses</taxon>
        <taxon>Duplodnaviria</taxon>
        <taxon>Heunggongvirae</taxon>
        <taxon>Uroviricota</taxon>
        <taxon>Caudoviricetes</taxon>
        <taxon>Autographivirales</taxon>
        <taxon>Autotranscriptaviridae</taxon>
        <taxon>Studiervirinae</taxon>
        <taxon>Pektosvirus</taxon>
        <taxon>Pektosvirus PP81</taxon>
    </lineage>
</organism>
<accession>A0A3B8G4T4</accession>